<evidence type="ECO:0000313" key="1">
    <source>
        <dbReference type="EMBL" id="GIY24425.1"/>
    </source>
</evidence>
<gene>
    <name evidence="1" type="ORF">CEXT_456111</name>
</gene>
<dbReference type="AlphaFoldDB" id="A0AAV4RVW9"/>
<comment type="caution">
    <text evidence="1">The sequence shown here is derived from an EMBL/GenBank/DDBJ whole genome shotgun (WGS) entry which is preliminary data.</text>
</comment>
<sequence>MSVPESVDGSIPVSAGQTSHGQQWKSWNVFYEPLCVPDSPPAAVVAMLRHLIGHDCLSVYLFHSGLTMTATTWMTWSVSLGRIEELIA</sequence>
<proteinExistence type="predicted"/>
<name>A0AAV4RVW9_CAEEX</name>
<dbReference type="Proteomes" id="UP001054945">
    <property type="component" value="Unassembled WGS sequence"/>
</dbReference>
<evidence type="ECO:0000313" key="2">
    <source>
        <dbReference type="Proteomes" id="UP001054945"/>
    </source>
</evidence>
<reference evidence="1 2" key="1">
    <citation type="submission" date="2021-06" db="EMBL/GenBank/DDBJ databases">
        <title>Caerostris extrusa draft genome.</title>
        <authorList>
            <person name="Kono N."/>
            <person name="Arakawa K."/>
        </authorList>
    </citation>
    <scope>NUCLEOTIDE SEQUENCE [LARGE SCALE GENOMIC DNA]</scope>
</reference>
<dbReference type="EMBL" id="BPLR01008409">
    <property type="protein sequence ID" value="GIY24425.1"/>
    <property type="molecule type" value="Genomic_DNA"/>
</dbReference>
<accession>A0AAV4RVW9</accession>
<keyword evidence="2" id="KW-1185">Reference proteome</keyword>
<organism evidence="1 2">
    <name type="scientific">Caerostris extrusa</name>
    <name type="common">Bark spider</name>
    <name type="synonym">Caerostris bankana</name>
    <dbReference type="NCBI Taxonomy" id="172846"/>
    <lineage>
        <taxon>Eukaryota</taxon>
        <taxon>Metazoa</taxon>
        <taxon>Ecdysozoa</taxon>
        <taxon>Arthropoda</taxon>
        <taxon>Chelicerata</taxon>
        <taxon>Arachnida</taxon>
        <taxon>Araneae</taxon>
        <taxon>Araneomorphae</taxon>
        <taxon>Entelegynae</taxon>
        <taxon>Araneoidea</taxon>
        <taxon>Araneidae</taxon>
        <taxon>Caerostris</taxon>
    </lineage>
</organism>
<protein>
    <submittedName>
        <fullName evidence="1">Uncharacterized protein</fullName>
    </submittedName>
</protein>